<dbReference type="GO" id="GO:0006313">
    <property type="term" value="P:DNA transposition"/>
    <property type="evidence" value="ECO:0007669"/>
    <property type="project" value="InterPro"/>
</dbReference>
<dbReference type="PANTHER" id="PTHR33055">
    <property type="entry name" value="TRANSPOSASE FOR INSERTION SEQUENCE ELEMENT IS1111A"/>
    <property type="match status" value="1"/>
</dbReference>
<evidence type="ECO:0000259" key="1">
    <source>
        <dbReference type="Pfam" id="PF02371"/>
    </source>
</evidence>
<name>A0A6N3AY29_9FIRM</name>
<proteinExistence type="predicted"/>
<protein>
    <submittedName>
        <fullName evidence="2">Transposase IS116/IS110/IS902 family protein</fullName>
    </submittedName>
</protein>
<dbReference type="AlphaFoldDB" id="A0A6N3AY29"/>
<dbReference type="EMBL" id="CACRUP010000013">
    <property type="protein sequence ID" value="VYT94556.1"/>
    <property type="molecule type" value="Genomic_DNA"/>
</dbReference>
<dbReference type="GO" id="GO:0003677">
    <property type="term" value="F:DNA binding"/>
    <property type="evidence" value="ECO:0007669"/>
    <property type="project" value="InterPro"/>
</dbReference>
<sequence length="62" mass="6635">MDPVLLSIPGISFTLTSIIMAEIGDINKFDTPSQLQAFAGLDPATHQSGKFVAKDVSMIKRA</sequence>
<gene>
    <name evidence="2" type="ORF">PGLFYP46_01478</name>
</gene>
<organism evidence="2">
    <name type="scientific">Peptoniphilus gorbachii</name>
    <dbReference type="NCBI Taxonomy" id="411567"/>
    <lineage>
        <taxon>Bacteria</taxon>
        <taxon>Bacillati</taxon>
        <taxon>Bacillota</taxon>
        <taxon>Tissierellia</taxon>
        <taxon>Tissierellales</taxon>
        <taxon>Peptoniphilaceae</taxon>
        <taxon>Peptoniphilus</taxon>
    </lineage>
</organism>
<feature type="domain" description="Transposase IS116/IS110/IS902 C-terminal" evidence="1">
    <location>
        <begin position="4"/>
        <end position="60"/>
    </location>
</feature>
<reference evidence="2" key="1">
    <citation type="submission" date="2019-11" db="EMBL/GenBank/DDBJ databases">
        <authorList>
            <person name="Feng L."/>
        </authorList>
    </citation>
    <scope>NUCLEOTIDE SEQUENCE</scope>
    <source>
        <strain evidence="2">PgorbachiiLFYP46</strain>
    </source>
</reference>
<dbReference type="Pfam" id="PF02371">
    <property type="entry name" value="Transposase_20"/>
    <property type="match status" value="1"/>
</dbReference>
<dbReference type="GO" id="GO:0004803">
    <property type="term" value="F:transposase activity"/>
    <property type="evidence" value="ECO:0007669"/>
    <property type="project" value="InterPro"/>
</dbReference>
<accession>A0A6N3AY29</accession>
<dbReference type="InterPro" id="IPR003346">
    <property type="entry name" value="Transposase_20"/>
</dbReference>
<dbReference type="InterPro" id="IPR047650">
    <property type="entry name" value="Transpos_IS110"/>
</dbReference>
<evidence type="ECO:0000313" key="2">
    <source>
        <dbReference type="EMBL" id="VYT94556.1"/>
    </source>
</evidence>